<dbReference type="GO" id="GO:0016020">
    <property type="term" value="C:membrane"/>
    <property type="evidence" value="ECO:0007669"/>
    <property type="project" value="InterPro"/>
</dbReference>
<comment type="similarity">
    <text evidence="1">Belongs to the MlaA family.</text>
</comment>
<keyword evidence="2 3" id="KW-0732">Signal</keyword>
<proteinExistence type="inferred from homology"/>
<evidence type="ECO:0000256" key="1">
    <source>
        <dbReference type="ARBA" id="ARBA00010634"/>
    </source>
</evidence>
<dbReference type="Proteomes" id="UP000198885">
    <property type="component" value="Unassembled WGS sequence"/>
</dbReference>
<protein>
    <submittedName>
        <fullName evidence="4">Phospholipid-binding lipoprotein MlaA</fullName>
    </submittedName>
</protein>
<keyword evidence="5" id="KW-1185">Reference proteome</keyword>
<dbReference type="RefSeq" id="WP_177190480.1">
    <property type="nucleotide sequence ID" value="NZ_FOGU01000009.1"/>
</dbReference>
<dbReference type="PRINTS" id="PR01805">
    <property type="entry name" value="VACJLIPOPROT"/>
</dbReference>
<name>A0A1H9W4S4_9RHOB</name>
<dbReference type="AlphaFoldDB" id="A0A1H9W4S4"/>
<dbReference type="STRING" id="641238.SAMN04490244_10983"/>
<evidence type="ECO:0000313" key="4">
    <source>
        <dbReference type="EMBL" id="SES28789.1"/>
    </source>
</evidence>
<reference evidence="4 5" key="1">
    <citation type="submission" date="2016-10" db="EMBL/GenBank/DDBJ databases">
        <authorList>
            <person name="de Groot N.N."/>
        </authorList>
    </citation>
    <scope>NUCLEOTIDE SEQUENCE [LARGE SCALE GENOMIC DNA]</scope>
    <source>
        <strain evidence="4 5">DSM 23042</strain>
    </source>
</reference>
<dbReference type="PANTHER" id="PTHR30035">
    <property type="entry name" value="LIPOPROTEIN VACJ-RELATED"/>
    <property type="match status" value="1"/>
</dbReference>
<gene>
    <name evidence="4" type="ORF">SAMN04490244_10983</name>
</gene>
<keyword evidence="4" id="KW-0449">Lipoprotein</keyword>
<organism evidence="4 5">
    <name type="scientific">Tranquillimonas rosea</name>
    <dbReference type="NCBI Taxonomy" id="641238"/>
    <lineage>
        <taxon>Bacteria</taxon>
        <taxon>Pseudomonadati</taxon>
        <taxon>Pseudomonadota</taxon>
        <taxon>Alphaproteobacteria</taxon>
        <taxon>Rhodobacterales</taxon>
        <taxon>Roseobacteraceae</taxon>
        <taxon>Tranquillimonas</taxon>
    </lineage>
</organism>
<accession>A0A1H9W4S4</accession>
<feature type="chain" id="PRO_5011766718" evidence="3">
    <location>
        <begin position="24"/>
        <end position="247"/>
    </location>
</feature>
<dbReference type="PANTHER" id="PTHR30035:SF3">
    <property type="entry name" value="INTERMEMBRANE PHOSPHOLIPID TRANSPORT SYSTEM LIPOPROTEIN MLAA"/>
    <property type="match status" value="1"/>
</dbReference>
<dbReference type="EMBL" id="FOGU01000009">
    <property type="protein sequence ID" value="SES28789.1"/>
    <property type="molecule type" value="Genomic_DNA"/>
</dbReference>
<dbReference type="GO" id="GO:0120010">
    <property type="term" value="P:intermembrane phospholipid transfer"/>
    <property type="evidence" value="ECO:0007669"/>
    <property type="project" value="TreeGrafter"/>
</dbReference>
<evidence type="ECO:0000256" key="2">
    <source>
        <dbReference type="ARBA" id="ARBA00022729"/>
    </source>
</evidence>
<evidence type="ECO:0000313" key="5">
    <source>
        <dbReference type="Proteomes" id="UP000198885"/>
    </source>
</evidence>
<dbReference type="Pfam" id="PF04333">
    <property type="entry name" value="MlaA"/>
    <property type="match status" value="1"/>
</dbReference>
<evidence type="ECO:0000256" key="3">
    <source>
        <dbReference type="SAM" id="SignalP"/>
    </source>
</evidence>
<dbReference type="InterPro" id="IPR007428">
    <property type="entry name" value="MlaA"/>
</dbReference>
<sequence length="247" mass="26665">MMRLPLRPLVTMALLSLTVSACAPAPQGDAVNDPYEEKNRQTFQANTRFDSLVGGGPDGDGPDVPEPVLIAMSNAGTNLDAPVAALNHLLQGRVEDAAHMSWRFAINSTIGLAGLLDPARELGLEERDNDFGRTLHTWGAPQGAYVVLPVLGPSTERDTAGMVVDTVINPLGAVLPRRERLYTFGVKVAAEGAERLRFGDTYDSVLYDSADPYAQARSAYLQNRAFELGASPVEDAYIDPYEDLYGE</sequence>
<dbReference type="PROSITE" id="PS51257">
    <property type="entry name" value="PROKAR_LIPOPROTEIN"/>
    <property type="match status" value="1"/>
</dbReference>
<feature type="signal peptide" evidence="3">
    <location>
        <begin position="1"/>
        <end position="23"/>
    </location>
</feature>